<proteinExistence type="predicted"/>
<keyword evidence="1" id="KW-0812">Transmembrane</keyword>
<dbReference type="Gene3D" id="3.30.420.40">
    <property type="match status" value="2"/>
</dbReference>
<keyword evidence="3" id="KW-1185">Reference proteome</keyword>
<dbReference type="InterPro" id="IPR050696">
    <property type="entry name" value="FtsA/MreB"/>
</dbReference>
<evidence type="ECO:0000313" key="3">
    <source>
        <dbReference type="Proteomes" id="UP001317742"/>
    </source>
</evidence>
<dbReference type="PANTHER" id="PTHR32432">
    <property type="entry name" value="CELL DIVISION PROTEIN FTSA-RELATED"/>
    <property type="match status" value="1"/>
</dbReference>
<reference evidence="2 3" key="1">
    <citation type="submission" date="2022-08" db="EMBL/GenBank/DDBJ databases">
        <title>Genome Sequence of the sulphate-reducing bacterium, Pseudodesulfovibrio sp. SYK.</title>
        <authorList>
            <person name="Kondo R."/>
            <person name="Kataoka T."/>
        </authorList>
    </citation>
    <scope>NUCLEOTIDE SEQUENCE [LARGE SCALE GENOMIC DNA]</scope>
    <source>
        <strain evidence="2 3">SYK</strain>
    </source>
</reference>
<protein>
    <recommendedName>
        <fullName evidence="4">GspL periplasmic domain-containing protein</fullName>
    </recommendedName>
</protein>
<dbReference type="InterPro" id="IPR043129">
    <property type="entry name" value="ATPase_NBD"/>
</dbReference>
<accession>A0ABM8B3P2</accession>
<dbReference type="PANTHER" id="PTHR32432:SF3">
    <property type="entry name" value="ETHANOLAMINE UTILIZATION PROTEIN EUTJ"/>
    <property type="match status" value="1"/>
</dbReference>
<organism evidence="2 3">
    <name type="scientific">Pseudodesulfovibrio nedwellii</name>
    <dbReference type="NCBI Taxonomy" id="2973072"/>
    <lineage>
        <taxon>Bacteria</taxon>
        <taxon>Pseudomonadati</taxon>
        <taxon>Thermodesulfobacteriota</taxon>
        <taxon>Desulfovibrionia</taxon>
        <taxon>Desulfovibrionales</taxon>
        <taxon>Desulfovibrionaceae</taxon>
    </lineage>
</organism>
<evidence type="ECO:0000313" key="2">
    <source>
        <dbReference type="EMBL" id="BDQ38447.1"/>
    </source>
</evidence>
<keyword evidence="1" id="KW-0472">Membrane</keyword>
<dbReference type="InterPro" id="IPR007813">
    <property type="entry name" value="PilN"/>
</dbReference>
<sequence>MLSSSIESDAKALSMAMSYAMDNNAIFERAVVGIDGRNCILRNFQLPIQNRRQIDQVVAFELDEDLPFERHELVSDYFRGRYSDGTSFLSVASVRKEPVADLIGLFQEQGVEVERIDVDVAAFARACASRFSNYERCVGLEVGKDRMLFCHLVDGQVLSLAVIPWGESFLVNSFATKKGLSVNEVDRIMVFAGENPVEDSGNDIQEAFQKQLEAFVGKQLREIYRLLGDSEWPSRFILSGDVVRIQTFRKAFEEASEGHLDIWDELSLKLGDEVDEGQRGSGLATSFGLTEESDASFNFRKDEFALVGANSVWHQEAWFFAVLFLSIFIAWGAYSYATLIANDRELAYLEEATLQTYKDALPEVSQSLAPMQYQSIISSRVDMLSGRPDDQAGGKSVSVIETLRVVSAVLDKKIDVEFISLNLDSRRIDLQGETRSMNAVDSVRKAIEKTKVFQGAKIKNATANKKSKRIRFEIEVQR</sequence>
<gene>
    <name evidence="2" type="ORF">SYK_28070</name>
</gene>
<evidence type="ECO:0000256" key="1">
    <source>
        <dbReference type="SAM" id="Phobius"/>
    </source>
</evidence>
<keyword evidence="1" id="KW-1133">Transmembrane helix</keyword>
<feature type="transmembrane region" description="Helical" evidence="1">
    <location>
        <begin position="317"/>
        <end position="337"/>
    </location>
</feature>
<dbReference type="SUPFAM" id="SSF53067">
    <property type="entry name" value="Actin-like ATPase domain"/>
    <property type="match status" value="1"/>
</dbReference>
<dbReference type="Gene3D" id="3.30.1490.300">
    <property type="match status" value="1"/>
</dbReference>
<evidence type="ECO:0008006" key="4">
    <source>
        <dbReference type="Google" id="ProtNLM"/>
    </source>
</evidence>
<name>A0ABM8B3P2_9BACT</name>
<dbReference type="Proteomes" id="UP001317742">
    <property type="component" value="Chromosome"/>
</dbReference>
<dbReference type="Pfam" id="PF05137">
    <property type="entry name" value="PilN"/>
    <property type="match status" value="1"/>
</dbReference>
<dbReference type="EMBL" id="AP026709">
    <property type="protein sequence ID" value="BDQ38447.1"/>
    <property type="molecule type" value="Genomic_DNA"/>
</dbReference>